<proteinExistence type="predicted"/>
<dbReference type="EMBL" id="NSJD01000021">
    <property type="protein sequence ID" value="PAT39222.1"/>
    <property type="molecule type" value="Genomic_DNA"/>
</dbReference>
<feature type="region of interest" description="Disordered" evidence="1">
    <location>
        <begin position="1"/>
        <end position="44"/>
    </location>
</feature>
<dbReference type="Pfam" id="PF12279">
    <property type="entry name" value="DUF3619"/>
    <property type="match status" value="1"/>
</dbReference>
<accession>A0A2A2ANC9</accession>
<dbReference type="Proteomes" id="UP000218644">
    <property type="component" value="Unassembled WGS sequence"/>
</dbReference>
<evidence type="ECO:0000313" key="3">
    <source>
        <dbReference type="Proteomes" id="UP000218644"/>
    </source>
</evidence>
<evidence type="ECO:0008006" key="4">
    <source>
        <dbReference type="Google" id="ProtNLM"/>
    </source>
</evidence>
<feature type="compositionally biased region" description="Polar residues" evidence="1">
    <location>
        <begin position="25"/>
        <end position="35"/>
    </location>
</feature>
<organism evidence="2 3">
    <name type="scientific">Vandammella animalimorsus</name>
    <dbReference type="NCBI Taxonomy" id="2029117"/>
    <lineage>
        <taxon>Bacteria</taxon>
        <taxon>Pseudomonadati</taxon>
        <taxon>Pseudomonadota</taxon>
        <taxon>Betaproteobacteria</taxon>
        <taxon>Burkholderiales</taxon>
        <taxon>Comamonadaceae</taxon>
        <taxon>Vandammella</taxon>
    </lineage>
</organism>
<gene>
    <name evidence="2" type="ORF">CK623_11210</name>
</gene>
<evidence type="ECO:0000313" key="2">
    <source>
        <dbReference type="EMBL" id="PAT39222.1"/>
    </source>
</evidence>
<comment type="caution">
    <text evidence="2">The sequence shown here is derived from an EMBL/GenBank/DDBJ whole genome shotgun (WGS) entry which is preliminary data.</text>
</comment>
<evidence type="ECO:0000256" key="1">
    <source>
        <dbReference type="SAM" id="MobiDB-lite"/>
    </source>
</evidence>
<reference evidence="2 3" key="1">
    <citation type="submission" date="2017-08" db="EMBL/GenBank/DDBJ databases">
        <title>WGS of Clinical strains of the CDC Group NO-1 linked to zoonotic infections in humans.</title>
        <authorList>
            <person name="Bernier A.-M."/>
            <person name="Bernard K."/>
        </authorList>
    </citation>
    <scope>NUCLEOTIDE SEQUENCE [LARGE SCALE GENOMIC DNA]</scope>
    <source>
        <strain evidence="2 3">NML79-0751</strain>
    </source>
</reference>
<dbReference type="AlphaFoldDB" id="A0A2A2ANC9"/>
<name>A0A2A2ANC9_9BURK</name>
<dbReference type="InterPro" id="IPR022064">
    <property type="entry name" value="DUF3619"/>
</dbReference>
<sequence length="188" mass="20324">MFRRQRENPLPPRRAGSEPNARSIGDQTMSTHNQTASRAAADGLSAAQAQRIGMALGKALRHAEHAQPLGHDIGERLRIARQQAMAAHQLALLRQQQSSTAAAQPAARRAAAWWKRTLALVPLAAVGAGVMFTQGAVSNDGASELAQTDTRILAQELPPSAWSDPGFQQFLKNQRIALPAYSPQQRNQ</sequence>
<protein>
    <recommendedName>
        <fullName evidence="4">DUF3619 family protein</fullName>
    </recommendedName>
</protein>